<dbReference type="EMBL" id="CP043451">
    <property type="protein sequence ID" value="QEM05969.1"/>
    <property type="molecule type" value="Genomic_DNA"/>
</dbReference>
<dbReference type="InterPro" id="IPR010998">
    <property type="entry name" value="Integrase_recombinase_N"/>
</dbReference>
<dbReference type="Gene3D" id="1.10.150.130">
    <property type="match status" value="1"/>
</dbReference>
<evidence type="ECO:0000313" key="3">
    <source>
        <dbReference type="EMBL" id="QEM05969.1"/>
    </source>
</evidence>
<organism evidence="3 5">
    <name type="scientific">Mucilaginibacter rubeus</name>
    <dbReference type="NCBI Taxonomy" id="2027860"/>
    <lineage>
        <taxon>Bacteria</taxon>
        <taxon>Pseudomonadati</taxon>
        <taxon>Bacteroidota</taxon>
        <taxon>Sphingobacteriia</taxon>
        <taxon>Sphingobacteriales</taxon>
        <taxon>Sphingobacteriaceae</taxon>
        <taxon>Mucilaginibacter</taxon>
    </lineage>
</organism>
<evidence type="ECO:0000313" key="6">
    <source>
        <dbReference type="Proteomes" id="UP000663940"/>
    </source>
</evidence>
<dbReference type="Pfam" id="PF13102">
    <property type="entry name" value="Phage_int_SAM_5"/>
    <property type="match status" value="1"/>
</dbReference>
<evidence type="ECO:0000256" key="1">
    <source>
        <dbReference type="ARBA" id="ARBA00023125"/>
    </source>
</evidence>
<gene>
    <name evidence="3" type="ORF">DIU31_021560</name>
    <name evidence="4" type="ORF">J3L21_05920</name>
</gene>
<dbReference type="GO" id="GO:0003677">
    <property type="term" value="F:DNA binding"/>
    <property type="evidence" value="ECO:0007669"/>
    <property type="project" value="UniProtKB-KW"/>
</dbReference>
<evidence type="ECO:0000313" key="4">
    <source>
        <dbReference type="EMBL" id="QTE51507.1"/>
    </source>
</evidence>
<name>A0AAE6JHV1_9SPHI</name>
<sequence length="171" mass="20235">MKVTIRTHALTKGRHRLFLDYYPLIVNPKTKKQTGYENLKLFVYDHPTTPAEKNHNRTTMELANTICAKRQLELQAQKHGMSPSFRKHESFITYFRKLADQQRGLNWHNWDSSVRYFQLFADGADISFAELDLSLCEQFKRFLLDEPKLRESRRGIGHNSALSYFNKFLQH</sequence>
<dbReference type="RefSeq" id="WP_112658309.1">
    <property type="nucleotide sequence ID" value="NZ_CP043451.1"/>
</dbReference>
<dbReference type="EMBL" id="CP071880">
    <property type="protein sequence ID" value="QTE51507.1"/>
    <property type="molecule type" value="Genomic_DNA"/>
</dbReference>
<reference evidence="4 6" key="2">
    <citation type="submission" date="2021-03" db="EMBL/GenBank/DDBJ databases">
        <title>Mucilaginibacter strains isolated from gold and copper mining confer multi heavy-metal resistance.</title>
        <authorList>
            <person name="Li Y."/>
        </authorList>
    </citation>
    <scope>NUCLEOTIDE SEQUENCE [LARGE SCALE GENOMIC DNA]</scope>
    <source>
        <strain evidence="4 6">P2-4</strain>
    </source>
</reference>
<protein>
    <submittedName>
        <fullName evidence="4">Phage integrase SAM-like domain-containing protein</fullName>
    </submittedName>
</protein>
<dbReference type="AlphaFoldDB" id="A0AAE6JHV1"/>
<dbReference type="Proteomes" id="UP000250557">
    <property type="component" value="Chromosome"/>
</dbReference>
<evidence type="ECO:0000259" key="2">
    <source>
        <dbReference type="Pfam" id="PF13102"/>
    </source>
</evidence>
<evidence type="ECO:0000313" key="5">
    <source>
        <dbReference type="Proteomes" id="UP000250557"/>
    </source>
</evidence>
<proteinExistence type="predicted"/>
<accession>A0AAE6JHV1</accession>
<feature type="domain" description="Phage integrase SAM-like" evidence="2">
    <location>
        <begin position="90"/>
        <end position="168"/>
    </location>
</feature>
<dbReference type="InterPro" id="IPR025269">
    <property type="entry name" value="SAM-like_dom"/>
</dbReference>
<keyword evidence="1" id="KW-0238">DNA-binding</keyword>
<reference evidence="3 5" key="1">
    <citation type="submission" date="2019-08" db="EMBL/GenBank/DDBJ databases">
        <title>Comparative genome analysis confer to the adaptation heavy metal polluted environment.</title>
        <authorList>
            <person name="Li Y."/>
        </authorList>
    </citation>
    <scope>NUCLEOTIDE SEQUENCE [LARGE SCALE GENOMIC DNA]</scope>
    <source>
        <strain evidence="3 5">P2</strain>
    </source>
</reference>
<dbReference type="Proteomes" id="UP000663940">
    <property type="component" value="Chromosome"/>
</dbReference>
<keyword evidence="6" id="KW-1185">Reference proteome</keyword>